<evidence type="ECO:0000313" key="2">
    <source>
        <dbReference type="Proteomes" id="UP000827138"/>
    </source>
</evidence>
<protein>
    <submittedName>
        <fullName evidence="1">Uncharacterized protein</fullName>
    </submittedName>
</protein>
<proteinExistence type="predicted"/>
<reference evidence="1 2" key="1">
    <citation type="submission" date="2021-08" db="EMBL/GenBank/DDBJ databases">
        <authorList>
            <person name="Ping M."/>
        </authorList>
    </citation>
    <scope>NUCLEOTIDE SEQUENCE [LARGE SCALE GENOMIC DNA]</scope>
    <source>
        <strain evidence="1 2">MG28</strain>
    </source>
</reference>
<keyword evidence="2" id="KW-1185">Reference proteome</keyword>
<dbReference type="Proteomes" id="UP000827138">
    <property type="component" value="Chromosome"/>
</dbReference>
<evidence type="ECO:0000313" key="1">
    <source>
        <dbReference type="EMBL" id="QYX79909.1"/>
    </source>
</evidence>
<dbReference type="EMBL" id="CP080647">
    <property type="protein sequence ID" value="QYX79909.1"/>
    <property type="molecule type" value="Genomic_DNA"/>
</dbReference>
<gene>
    <name evidence="1" type="ORF">K1J60_28325</name>
</gene>
<sequence length="242" mass="26208">MARMTDDSFWTLPPDRVVRGSMGHCNLTVLLPPFDVDAGTLPANDPARAAEFAASFGTVDEVLEDLGPRPVLDVPYPYVRTDLDVVQAAVWGHVLGFSDPALADAGDDNPLLSEARSLREWYPDARIVGRVDFHGGASHTEDLVWLPDGTMFHAAGWAGDEPFEVTGDPAAVASALGIPAEKLADLGLDEEDPADIPWADLAALALAESDPWGRRQLHTTAFRVRHTEFATSTMEELYFVEG</sequence>
<organism evidence="1 2">
    <name type="scientific">Streptomyces akebiae</name>
    <dbReference type="NCBI Taxonomy" id="2865673"/>
    <lineage>
        <taxon>Bacteria</taxon>
        <taxon>Bacillati</taxon>
        <taxon>Actinomycetota</taxon>
        <taxon>Actinomycetes</taxon>
        <taxon>Kitasatosporales</taxon>
        <taxon>Streptomycetaceae</taxon>
        <taxon>Streptomyces</taxon>
    </lineage>
</organism>
<accession>A0ABX8XWI6</accession>
<dbReference type="Pfam" id="PF19859">
    <property type="entry name" value="DUF6333"/>
    <property type="match status" value="1"/>
</dbReference>
<name>A0ABX8XWI6_9ACTN</name>